<dbReference type="PROSITE" id="PS51352">
    <property type="entry name" value="THIOREDOXIN_2"/>
    <property type="match status" value="1"/>
</dbReference>
<dbReference type="PANTHER" id="PTHR42852">
    <property type="entry name" value="THIOL:DISULFIDE INTERCHANGE PROTEIN DSBE"/>
    <property type="match status" value="1"/>
</dbReference>
<dbReference type="SUPFAM" id="SSF52833">
    <property type="entry name" value="Thioredoxin-like"/>
    <property type="match status" value="1"/>
</dbReference>
<organism evidence="3 4">
    <name type="scientific">Mesobacillus selenatarsenatis (strain DSM 18680 / JCM 14380 / FERM P-15431 / SF-1)</name>
    <dbReference type="NCBI Taxonomy" id="1321606"/>
    <lineage>
        <taxon>Bacteria</taxon>
        <taxon>Bacillati</taxon>
        <taxon>Bacillota</taxon>
        <taxon>Bacilli</taxon>
        <taxon>Bacillales</taxon>
        <taxon>Bacillaceae</taxon>
        <taxon>Mesobacillus</taxon>
    </lineage>
</organism>
<comment type="caution">
    <text evidence="3">The sequence shown here is derived from an EMBL/GenBank/DDBJ whole genome shotgun (WGS) entry which is preliminary data.</text>
</comment>
<sequence length="168" mass="18333">MGKKIVPIIVIAAVIGVLGFLVSGLGGKASAQPGDQSIDFELQDIEGNTYKLSDFKGQPVVLNFFATWCAPCIDEAPELEAFGKEYKDAKLLILAKGESKKRMEKYISESGSELTYLLDTKEDISKDYNVIGQPETIIIDGNGVIVERFSGPTTKDDLIKMIQEKVSP</sequence>
<dbReference type="OrthoDB" id="25753at2"/>
<proteinExistence type="predicted"/>
<evidence type="ECO:0000259" key="2">
    <source>
        <dbReference type="PROSITE" id="PS51352"/>
    </source>
</evidence>
<dbReference type="GO" id="GO:0016209">
    <property type="term" value="F:antioxidant activity"/>
    <property type="evidence" value="ECO:0007669"/>
    <property type="project" value="InterPro"/>
</dbReference>
<dbReference type="InterPro" id="IPR050553">
    <property type="entry name" value="Thioredoxin_ResA/DsbE_sf"/>
</dbReference>
<dbReference type="AlphaFoldDB" id="A0A0A8XAF8"/>
<dbReference type="Proteomes" id="UP000031014">
    <property type="component" value="Unassembled WGS sequence"/>
</dbReference>
<dbReference type="InterPro" id="IPR013766">
    <property type="entry name" value="Thioredoxin_domain"/>
</dbReference>
<dbReference type="InterPro" id="IPR036249">
    <property type="entry name" value="Thioredoxin-like_sf"/>
</dbReference>
<feature type="domain" description="Thioredoxin" evidence="2">
    <location>
        <begin position="31"/>
        <end position="167"/>
    </location>
</feature>
<dbReference type="STRING" id="1321606.SAMD00020551_3327"/>
<dbReference type="GO" id="GO:0016491">
    <property type="term" value="F:oxidoreductase activity"/>
    <property type="evidence" value="ECO:0007669"/>
    <property type="project" value="InterPro"/>
</dbReference>
<dbReference type="CDD" id="cd02966">
    <property type="entry name" value="TlpA_like_family"/>
    <property type="match status" value="1"/>
</dbReference>
<dbReference type="Pfam" id="PF00578">
    <property type="entry name" value="AhpC-TSA"/>
    <property type="match status" value="1"/>
</dbReference>
<keyword evidence="1" id="KW-1015">Disulfide bond</keyword>
<dbReference type="RefSeq" id="WP_041966855.1">
    <property type="nucleotide sequence ID" value="NZ_BASE01000075.1"/>
</dbReference>
<accession>A0A0A8XAF8</accession>
<dbReference type="PANTHER" id="PTHR42852:SF1">
    <property type="entry name" value="THIOREDOXIN-LIKE PROTEIN YNEN"/>
    <property type="match status" value="1"/>
</dbReference>
<dbReference type="EMBL" id="BASE01000075">
    <property type="protein sequence ID" value="GAM15171.1"/>
    <property type="molecule type" value="Genomic_DNA"/>
</dbReference>
<evidence type="ECO:0000313" key="4">
    <source>
        <dbReference type="Proteomes" id="UP000031014"/>
    </source>
</evidence>
<dbReference type="Gene3D" id="3.40.30.10">
    <property type="entry name" value="Glutaredoxin"/>
    <property type="match status" value="1"/>
</dbReference>
<protein>
    <submittedName>
        <fullName evidence="3">Thioldisulfide oxidoreductase related to ResA</fullName>
    </submittedName>
</protein>
<evidence type="ECO:0000313" key="3">
    <source>
        <dbReference type="EMBL" id="GAM15171.1"/>
    </source>
</evidence>
<dbReference type="InterPro" id="IPR000866">
    <property type="entry name" value="AhpC/TSA"/>
</dbReference>
<keyword evidence="4" id="KW-1185">Reference proteome</keyword>
<reference evidence="3 4" key="1">
    <citation type="submission" date="2013-06" db="EMBL/GenBank/DDBJ databases">
        <title>Whole genome shotgun sequence of Bacillus selenatarsenatis SF-1.</title>
        <authorList>
            <person name="Kuroda M."/>
            <person name="Sei K."/>
            <person name="Yamashita M."/>
            <person name="Ike M."/>
        </authorList>
    </citation>
    <scope>NUCLEOTIDE SEQUENCE [LARGE SCALE GENOMIC DNA]</scope>
    <source>
        <strain evidence="3 4">SF-1</strain>
    </source>
</reference>
<gene>
    <name evidence="3" type="ORF">SAMD00020551_3327</name>
</gene>
<evidence type="ECO:0000256" key="1">
    <source>
        <dbReference type="ARBA" id="ARBA00023157"/>
    </source>
</evidence>
<name>A0A0A8XAF8_MESS1</name>